<sequence length="386" mass="44016">MATTAEPEAKTYWCHECDMSVSLTLLPSPLLCSHCHTSFLELIDSPFSQNDAESPLFDLILQDALLLISPKPLPTKRHPFPSVNVTPSVLFTLDPNDFVFFATKFPSLTPRPNSCLANTFTMLVASRRDSTSTRRARCADFALRKRRHRRRKTKENLKGLILALVSSGFITASFIIKKQGLRRAAAASGVRAVIRRSLFRQEDTIIFHLLERAKYSQDSVEYENNDDLKGSIIVKKLVLQDEMLHNQVLHPCAHSININKKIWNTYFEKILPELVKARNDDESIIELVQERNDDDSGSIADCDSLCLQDRELLLELLTDKTEEAIVKKRVELKATIFGQVVQIDEAYNVVNPTYKIKPSFIVELFENNIIPLSKEVQVEYLLRRLD</sequence>
<reference evidence="11 12" key="1">
    <citation type="submission" date="2020-05" db="EMBL/GenBank/DDBJ databases">
        <title>Vigna angularis (adzuki bean) Var. LongXiaoDou No. 4 denovo assembly.</title>
        <authorList>
            <person name="Xiang H."/>
        </authorList>
    </citation>
    <scope>NUCLEOTIDE SEQUENCE [LARGE SCALE GENOMIC DNA]</scope>
    <source>
        <tissue evidence="11">Leaf</tissue>
    </source>
</reference>
<evidence type="ECO:0000256" key="9">
    <source>
        <dbReference type="SAM" id="Phobius"/>
    </source>
</evidence>
<keyword evidence="9" id="KW-1133">Transmembrane helix</keyword>
<keyword evidence="9" id="KW-0812">Transmembrane</keyword>
<comment type="caution">
    <text evidence="11">The sequence shown here is derived from an EMBL/GenBank/DDBJ whole genome shotgun (WGS) entry which is preliminary data.</text>
</comment>
<keyword evidence="8" id="KW-0413">Isomerase</keyword>
<dbReference type="Gene3D" id="1.10.590.10">
    <property type="entry name" value="Chorismate mutase, AroQ class superfamily, eukaryotic"/>
    <property type="match status" value="3"/>
</dbReference>
<evidence type="ECO:0000256" key="1">
    <source>
        <dbReference type="ARBA" id="ARBA00000824"/>
    </source>
</evidence>
<dbReference type="PANTHER" id="PTHR21145:SF15">
    <property type="entry name" value="CHORISMATE MUTASE 3, CHLOROPLASTIC"/>
    <property type="match status" value="1"/>
</dbReference>
<keyword evidence="3" id="KW-0808">Transferase</keyword>
<dbReference type="InterPro" id="IPR008238">
    <property type="entry name" value="Chorismate_mutase_AroQ_euk"/>
</dbReference>
<feature type="domain" description="E3 ubiquitin-protein ligase RNF126-like zinc-ribbon" evidence="10">
    <location>
        <begin position="11"/>
        <end position="43"/>
    </location>
</feature>
<dbReference type="GO" id="GO:0009073">
    <property type="term" value="P:aromatic amino acid family biosynthetic process"/>
    <property type="evidence" value="ECO:0007669"/>
    <property type="project" value="InterPro"/>
</dbReference>
<dbReference type="GO" id="GO:0004106">
    <property type="term" value="F:chorismate mutase activity"/>
    <property type="evidence" value="ECO:0007669"/>
    <property type="project" value="UniProtKB-EC"/>
</dbReference>
<feature type="transmembrane region" description="Helical" evidence="9">
    <location>
        <begin position="156"/>
        <end position="176"/>
    </location>
</feature>
<evidence type="ECO:0000313" key="11">
    <source>
        <dbReference type="EMBL" id="KAG2376968.1"/>
    </source>
</evidence>
<dbReference type="GO" id="GO:0005737">
    <property type="term" value="C:cytoplasm"/>
    <property type="evidence" value="ECO:0007669"/>
    <property type="project" value="TreeGrafter"/>
</dbReference>
<dbReference type="GO" id="GO:0008270">
    <property type="term" value="F:zinc ion binding"/>
    <property type="evidence" value="ECO:0007669"/>
    <property type="project" value="UniProtKB-KW"/>
</dbReference>
<evidence type="ECO:0000256" key="3">
    <source>
        <dbReference type="ARBA" id="ARBA00022679"/>
    </source>
</evidence>
<keyword evidence="5" id="KW-0863">Zinc-finger</keyword>
<evidence type="ECO:0000256" key="2">
    <source>
        <dbReference type="ARBA" id="ARBA00000900"/>
    </source>
</evidence>
<evidence type="ECO:0000259" key="10">
    <source>
        <dbReference type="Pfam" id="PF14369"/>
    </source>
</evidence>
<dbReference type="PANTHER" id="PTHR21145">
    <property type="entry name" value="CHORISMATE MUTASE"/>
    <property type="match status" value="1"/>
</dbReference>
<proteinExistence type="predicted"/>
<dbReference type="InterPro" id="IPR039525">
    <property type="entry name" value="RNF126-like_zinc-ribbon"/>
</dbReference>
<gene>
    <name evidence="11" type="ORF">HKW66_Vig0175410</name>
</gene>
<dbReference type="Proteomes" id="UP000743370">
    <property type="component" value="Unassembled WGS sequence"/>
</dbReference>
<evidence type="ECO:0000256" key="4">
    <source>
        <dbReference type="ARBA" id="ARBA00022723"/>
    </source>
</evidence>
<accession>A0A8T0JM37</accession>
<protein>
    <submittedName>
        <fullName evidence="11">Chorismate mutase</fullName>
    </submittedName>
</protein>
<evidence type="ECO:0000256" key="5">
    <source>
        <dbReference type="ARBA" id="ARBA00022771"/>
    </source>
</evidence>
<dbReference type="InterPro" id="IPR036263">
    <property type="entry name" value="Chorismate_II_sf"/>
</dbReference>
<evidence type="ECO:0000256" key="8">
    <source>
        <dbReference type="ARBA" id="ARBA00023235"/>
    </source>
</evidence>
<dbReference type="GO" id="GO:0046417">
    <property type="term" value="P:chorismate metabolic process"/>
    <property type="evidence" value="ECO:0007669"/>
    <property type="project" value="InterPro"/>
</dbReference>
<evidence type="ECO:0000256" key="6">
    <source>
        <dbReference type="ARBA" id="ARBA00022786"/>
    </source>
</evidence>
<keyword evidence="9" id="KW-0472">Membrane</keyword>
<comment type="catalytic activity">
    <reaction evidence="1">
        <text>chorismate = prephenate</text>
        <dbReference type="Rhea" id="RHEA:13897"/>
        <dbReference type="ChEBI" id="CHEBI:29748"/>
        <dbReference type="ChEBI" id="CHEBI:29934"/>
        <dbReference type="EC" id="5.4.99.5"/>
    </reaction>
</comment>
<dbReference type="EMBL" id="JABFOF010000010">
    <property type="protein sequence ID" value="KAG2376968.1"/>
    <property type="molecule type" value="Genomic_DNA"/>
</dbReference>
<dbReference type="SUPFAM" id="SSF48600">
    <property type="entry name" value="Chorismate mutase II"/>
    <property type="match status" value="1"/>
</dbReference>
<keyword evidence="4" id="KW-0479">Metal-binding</keyword>
<dbReference type="Pfam" id="PF14369">
    <property type="entry name" value="Zn_ribbon_19"/>
    <property type="match status" value="1"/>
</dbReference>
<keyword evidence="7" id="KW-0862">Zinc</keyword>
<dbReference type="GO" id="GO:0061630">
    <property type="term" value="F:ubiquitin protein ligase activity"/>
    <property type="evidence" value="ECO:0007669"/>
    <property type="project" value="UniProtKB-EC"/>
</dbReference>
<dbReference type="InterPro" id="IPR037039">
    <property type="entry name" value="CM_AroQ_sf_eucaryotic"/>
</dbReference>
<keyword evidence="6" id="KW-0833">Ubl conjugation pathway</keyword>
<name>A0A8T0JM37_PHAAN</name>
<dbReference type="AlphaFoldDB" id="A0A8T0JM37"/>
<comment type="catalytic activity">
    <reaction evidence="2">
        <text>S-ubiquitinyl-[E2 ubiquitin-conjugating enzyme]-L-cysteine + [acceptor protein]-L-lysine = [E2 ubiquitin-conjugating enzyme]-L-cysteine + N(6)-ubiquitinyl-[acceptor protein]-L-lysine.</text>
        <dbReference type="EC" id="2.3.2.27"/>
    </reaction>
</comment>
<evidence type="ECO:0000313" key="12">
    <source>
        <dbReference type="Proteomes" id="UP000743370"/>
    </source>
</evidence>
<dbReference type="PROSITE" id="PS51169">
    <property type="entry name" value="CHORISMATE_MUT_3"/>
    <property type="match status" value="1"/>
</dbReference>
<evidence type="ECO:0000256" key="7">
    <source>
        <dbReference type="ARBA" id="ARBA00022833"/>
    </source>
</evidence>
<organism evidence="11 12">
    <name type="scientific">Phaseolus angularis</name>
    <name type="common">Azuki bean</name>
    <name type="synonym">Vigna angularis</name>
    <dbReference type="NCBI Taxonomy" id="3914"/>
    <lineage>
        <taxon>Eukaryota</taxon>
        <taxon>Viridiplantae</taxon>
        <taxon>Streptophyta</taxon>
        <taxon>Embryophyta</taxon>
        <taxon>Tracheophyta</taxon>
        <taxon>Spermatophyta</taxon>
        <taxon>Magnoliopsida</taxon>
        <taxon>eudicotyledons</taxon>
        <taxon>Gunneridae</taxon>
        <taxon>Pentapetalae</taxon>
        <taxon>rosids</taxon>
        <taxon>fabids</taxon>
        <taxon>Fabales</taxon>
        <taxon>Fabaceae</taxon>
        <taxon>Papilionoideae</taxon>
        <taxon>50 kb inversion clade</taxon>
        <taxon>NPAAA clade</taxon>
        <taxon>indigoferoid/millettioid clade</taxon>
        <taxon>Phaseoleae</taxon>
        <taxon>Vigna</taxon>
    </lineage>
</organism>